<organism evidence="7 8">
    <name type="scientific">Ilex paraguariensis</name>
    <name type="common">yerba mate</name>
    <dbReference type="NCBI Taxonomy" id="185542"/>
    <lineage>
        <taxon>Eukaryota</taxon>
        <taxon>Viridiplantae</taxon>
        <taxon>Streptophyta</taxon>
        <taxon>Embryophyta</taxon>
        <taxon>Tracheophyta</taxon>
        <taxon>Spermatophyta</taxon>
        <taxon>Magnoliopsida</taxon>
        <taxon>eudicotyledons</taxon>
        <taxon>Gunneridae</taxon>
        <taxon>Pentapetalae</taxon>
        <taxon>asterids</taxon>
        <taxon>campanulids</taxon>
        <taxon>Aquifoliales</taxon>
        <taxon>Aquifoliaceae</taxon>
        <taxon>Ilex</taxon>
    </lineage>
</organism>
<protein>
    <submittedName>
        <fullName evidence="7">Uncharacterized protein</fullName>
    </submittedName>
</protein>
<dbReference type="EMBL" id="CAUOFW020001033">
    <property type="protein sequence ID" value="CAK9140307.1"/>
    <property type="molecule type" value="Genomic_DNA"/>
</dbReference>
<evidence type="ECO:0000256" key="6">
    <source>
        <dbReference type="ARBA" id="ARBA00023180"/>
    </source>
</evidence>
<dbReference type="GO" id="GO:0016020">
    <property type="term" value="C:membrane"/>
    <property type="evidence" value="ECO:0007669"/>
    <property type="project" value="UniProtKB-SubCell"/>
</dbReference>
<keyword evidence="5" id="KW-0472">Membrane</keyword>
<evidence type="ECO:0000256" key="5">
    <source>
        <dbReference type="ARBA" id="ARBA00023136"/>
    </source>
</evidence>
<name>A0ABC8RE13_9AQUA</name>
<dbReference type="InterPro" id="IPR032675">
    <property type="entry name" value="LRR_dom_sf"/>
</dbReference>
<dbReference type="Gene3D" id="3.80.10.10">
    <property type="entry name" value="Ribonuclease Inhibitor"/>
    <property type="match status" value="1"/>
</dbReference>
<proteinExistence type="predicted"/>
<dbReference type="PANTHER" id="PTHR48063">
    <property type="entry name" value="LRR RECEPTOR-LIKE KINASE"/>
    <property type="match status" value="1"/>
</dbReference>
<comment type="subcellular location">
    <subcellularLocation>
        <location evidence="1">Membrane</location>
        <topology evidence="1">Single-pass type I membrane protein</topology>
    </subcellularLocation>
</comment>
<dbReference type="SUPFAM" id="SSF52058">
    <property type="entry name" value="L domain-like"/>
    <property type="match status" value="1"/>
</dbReference>
<keyword evidence="2" id="KW-0812">Transmembrane</keyword>
<sequence length="142" mass="16892">MESKKTGHVLRLDLRNPTFFDEERFYDDSDYATNYSRTCLRSKMSRSLRNLKHLCYMDLSMNNFSGIEIPECLGFLQNLRYLNFSLSNFRGNIPHHLGNLWSLRYLDLNDFRENALMVDSLWWVMILRMIPELELRNGGQVS</sequence>
<keyword evidence="6" id="KW-0325">Glycoprotein</keyword>
<dbReference type="InterPro" id="IPR046956">
    <property type="entry name" value="RLP23-like"/>
</dbReference>
<keyword evidence="3" id="KW-0732">Signal</keyword>
<dbReference type="AlphaFoldDB" id="A0ABC8RE13"/>
<keyword evidence="8" id="KW-1185">Reference proteome</keyword>
<evidence type="ECO:0000313" key="8">
    <source>
        <dbReference type="Proteomes" id="UP001642360"/>
    </source>
</evidence>
<keyword evidence="4" id="KW-1133">Transmembrane helix</keyword>
<dbReference type="Proteomes" id="UP001642360">
    <property type="component" value="Unassembled WGS sequence"/>
</dbReference>
<reference evidence="7 8" key="1">
    <citation type="submission" date="2024-02" db="EMBL/GenBank/DDBJ databases">
        <authorList>
            <person name="Vignale AGUSTIN F."/>
            <person name="Sosa J E."/>
            <person name="Modenutti C."/>
        </authorList>
    </citation>
    <scope>NUCLEOTIDE SEQUENCE [LARGE SCALE GENOMIC DNA]</scope>
</reference>
<comment type="caution">
    <text evidence="7">The sequence shown here is derived from an EMBL/GenBank/DDBJ whole genome shotgun (WGS) entry which is preliminary data.</text>
</comment>
<evidence type="ECO:0000256" key="1">
    <source>
        <dbReference type="ARBA" id="ARBA00004479"/>
    </source>
</evidence>
<gene>
    <name evidence="7" type="ORF">ILEXP_LOCUS7749</name>
</gene>
<evidence type="ECO:0000256" key="3">
    <source>
        <dbReference type="ARBA" id="ARBA00022729"/>
    </source>
</evidence>
<evidence type="ECO:0000256" key="2">
    <source>
        <dbReference type="ARBA" id="ARBA00022692"/>
    </source>
</evidence>
<dbReference type="PANTHER" id="PTHR48063:SF112">
    <property type="entry name" value="RECEPTOR LIKE PROTEIN 30-LIKE"/>
    <property type="match status" value="1"/>
</dbReference>
<evidence type="ECO:0000256" key="4">
    <source>
        <dbReference type="ARBA" id="ARBA00022989"/>
    </source>
</evidence>
<accession>A0ABC8RE13</accession>
<evidence type="ECO:0000313" key="7">
    <source>
        <dbReference type="EMBL" id="CAK9140307.1"/>
    </source>
</evidence>